<evidence type="ECO:0000313" key="5">
    <source>
        <dbReference type="Xenbase" id="XB-GENE-17339319"/>
    </source>
</evidence>
<evidence type="ECO:0000256" key="1">
    <source>
        <dbReference type="ARBA" id="ARBA00022741"/>
    </source>
</evidence>
<dbReference type="RefSeq" id="XP_018102862.1">
    <property type="nucleotide sequence ID" value="XM_018247373.2"/>
</dbReference>
<name>A0A8J0UF29_XENLA</name>
<dbReference type="AGR" id="Xenbase:XB-GENE-17339319"/>
<keyword evidence="2" id="KW-0342">GTP-binding</keyword>
<dbReference type="InterPro" id="IPR001806">
    <property type="entry name" value="Small_GTPase"/>
</dbReference>
<dbReference type="KEGG" id="xla:108708549"/>
<organism evidence="3 4">
    <name type="scientific">Xenopus laevis</name>
    <name type="common">African clawed frog</name>
    <dbReference type="NCBI Taxonomy" id="8355"/>
    <lineage>
        <taxon>Eukaryota</taxon>
        <taxon>Metazoa</taxon>
        <taxon>Chordata</taxon>
        <taxon>Craniata</taxon>
        <taxon>Vertebrata</taxon>
        <taxon>Euteleostomi</taxon>
        <taxon>Amphibia</taxon>
        <taxon>Batrachia</taxon>
        <taxon>Anura</taxon>
        <taxon>Pipoidea</taxon>
        <taxon>Pipidae</taxon>
        <taxon>Xenopodinae</taxon>
        <taxon>Xenopus</taxon>
        <taxon>Xenopus</taxon>
    </lineage>
</organism>
<gene>
    <name evidence="4 5" type="primary">rhebl1.L</name>
</gene>
<dbReference type="Xenbase" id="XB-GENE-17339319">
    <property type="gene designation" value="rhebl1.L"/>
</dbReference>
<dbReference type="NCBIfam" id="TIGR00231">
    <property type="entry name" value="small_GTP"/>
    <property type="match status" value="1"/>
</dbReference>
<dbReference type="Gene3D" id="3.40.50.300">
    <property type="entry name" value="P-loop containing nucleotide triphosphate hydrolases"/>
    <property type="match status" value="1"/>
</dbReference>
<dbReference type="SUPFAM" id="SSF52540">
    <property type="entry name" value="P-loop containing nucleoside triphosphate hydrolases"/>
    <property type="match status" value="1"/>
</dbReference>
<dbReference type="CTD" id="108708549"/>
<dbReference type="GO" id="GO:0007264">
    <property type="term" value="P:small GTPase-mediated signal transduction"/>
    <property type="evidence" value="ECO:0000318"/>
    <property type="project" value="GO_Central"/>
</dbReference>
<evidence type="ECO:0000256" key="2">
    <source>
        <dbReference type="ARBA" id="ARBA00023134"/>
    </source>
</evidence>
<dbReference type="GO" id="GO:0005525">
    <property type="term" value="F:GTP binding"/>
    <property type="evidence" value="ECO:0000318"/>
    <property type="project" value="GO_Central"/>
</dbReference>
<dbReference type="GO" id="GO:0003924">
    <property type="term" value="F:GTPase activity"/>
    <property type="evidence" value="ECO:0000318"/>
    <property type="project" value="GO_Central"/>
</dbReference>
<accession>A0A8J0UF29</accession>
<keyword evidence="1" id="KW-0547">Nucleotide-binding</keyword>
<dbReference type="GO" id="GO:0019003">
    <property type="term" value="F:GDP binding"/>
    <property type="evidence" value="ECO:0000318"/>
    <property type="project" value="GO_Central"/>
</dbReference>
<dbReference type="InterPro" id="IPR005225">
    <property type="entry name" value="Small_GTP-bd"/>
</dbReference>
<dbReference type="PROSITE" id="PS51419">
    <property type="entry name" value="RAB"/>
    <property type="match status" value="1"/>
</dbReference>
<dbReference type="InterPro" id="IPR020849">
    <property type="entry name" value="Small_GTPase_Ras-type"/>
</dbReference>
<sequence length="188" mass="21165">MHSAPGQTQLPVLFHTLCQLQGKSSLALQFIKGDFPKDYEPTIENTWSKTFVMGSEEFELDVVDTAGQDEYSLLPQSFVFGIHGYIVVYSVACSRSFQIARAIHSILVDKRGKCLMPIVLVGNKNDLPTHCREVKPEDGKKLAESWGAAFLEVSAKDPERCKLIFTKMIEEIDRVERSFGEEKKCCVM</sequence>
<dbReference type="InterPro" id="IPR027417">
    <property type="entry name" value="P-loop_NTPase"/>
</dbReference>
<dbReference type="AlphaFoldDB" id="A0A8J0UF29"/>
<dbReference type="GO" id="GO:0005886">
    <property type="term" value="C:plasma membrane"/>
    <property type="evidence" value="ECO:0000318"/>
    <property type="project" value="GO_Central"/>
</dbReference>
<evidence type="ECO:0000313" key="4">
    <source>
        <dbReference type="RefSeq" id="XP_018102862.1"/>
    </source>
</evidence>
<dbReference type="OrthoDB" id="25818at2759"/>
<dbReference type="Pfam" id="PF00071">
    <property type="entry name" value="Ras"/>
    <property type="match status" value="1"/>
</dbReference>
<dbReference type="PRINTS" id="PR00449">
    <property type="entry name" value="RASTRNSFRMNG"/>
</dbReference>
<keyword evidence="3" id="KW-1185">Reference proteome</keyword>
<evidence type="ECO:0000313" key="3">
    <source>
        <dbReference type="Proteomes" id="UP000186698"/>
    </source>
</evidence>
<dbReference type="SMART" id="SM00175">
    <property type="entry name" value="RAB"/>
    <property type="match status" value="1"/>
</dbReference>
<reference evidence="4" key="1">
    <citation type="submission" date="2025-08" db="UniProtKB">
        <authorList>
            <consortium name="RefSeq"/>
        </authorList>
    </citation>
    <scope>IDENTIFICATION</scope>
    <source>
        <strain evidence="4">J_2021</strain>
        <tissue evidence="4">Erythrocytes</tissue>
    </source>
</reference>
<dbReference type="GeneID" id="108708549"/>
<dbReference type="SMART" id="SM00173">
    <property type="entry name" value="RAS"/>
    <property type="match status" value="1"/>
</dbReference>
<dbReference type="PROSITE" id="PS51421">
    <property type="entry name" value="RAS"/>
    <property type="match status" value="1"/>
</dbReference>
<dbReference type="SMART" id="SM00174">
    <property type="entry name" value="RHO"/>
    <property type="match status" value="1"/>
</dbReference>
<dbReference type="Proteomes" id="UP000186698">
    <property type="component" value="Chromosome 2L"/>
</dbReference>
<dbReference type="PANTHER" id="PTHR24070">
    <property type="entry name" value="RAS, DI-RAS, AND RHEB FAMILY MEMBERS OF SMALL GTPASE SUPERFAMILY"/>
    <property type="match status" value="1"/>
</dbReference>
<proteinExistence type="predicted"/>
<protein>
    <submittedName>
        <fullName evidence="4">GTPase RhebL1 isoform X1</fullName>
    </submittedName>
</protein>